<dbReference type="EMBL" id="QFQP01000041">
    <property type="protein sequence ID" value="PZR05930.1"/>
    <property type="molecule type" value="Genomic_DNA"/>
</dbReference>
<organism evidence="1 2">
    <name type="scientific">Archangium gephyra</name>
    <dbReference type="NCBI Taxonomy" id="48"/>
    <lineage>
        <taxon>Bacteria</taxon>
        <taxon>Pseudomonadati</taxon>
        <taxon>Myxococcota</taxon>
        <taxon>Myxococcia</taxon>
        <taxon>Myxococcales</taxon>
        <taxon>Cystobacterineae</taxon>
        <taxon>Archangiaceae</taxon>
        <taxon>Archangium</taxon>
    </lineage>
</organism>
<gene>
    <name evidence="1" type="ORF">DI536_31195</name>
</gene>
<evidence type="ECO:0000313" key="1">
    <source>
        <dbReference type="EMBL" id="PZR05930.1"/>
    </source>
</evidence>
<dbReference type="Pfam" id="PF14430">
    <property type="entry name" value="Imm1"/>
    <property type="match status" value="1"/>
</dbReference>
<comment type="caution">
    <text evidence="1">The sequence shown here is derived from an EMBL/GenBank/DDBJ whole genome shotgun (WGS) entry which is preliminary data.</text>
</comment>
<proteinExistence type="predicted"/>
<name>A0A2W5ST08_9BACT</name>
<sequence length="130" mass="14549">MMPALHGDEWRGVLSDDWHVEEPSWNDVKQAIERLDAKTFTIVTIQGPGEQHLAVGGGVGRYVVYATFDNCEFWNLVAATESDSAVLLNVGGQEGDYAASQIVDLDRVQLAARAFFERLQLEPSLRWEKQ</sequence>
<accession>A0A2W5ST08</accession>
<dbReference type="AlphaFoldDB" id="A0A2W5ST08"/>
<reference evidence="1 2" key="1">
    <citation type="submission" date="2017-08" db="EMBL/GenBank/DDBJ databases">
        <title>Infants hospitalized years apart are colonized by the same room-sourced microbial strains.</title>
        <authorList>
            <person name="Brooks B."/>
            <person name="Olm M.R."/>
            <person name="Firek B.A."/>
            <person name="Baker R."/>
            <person name="Thomas B.C."/>
            <person name="Morowitz M.J."/>
            <person name="Banfield J.F."/>
        </authorList>
    </citation>
    <scope>NUCLEOTIDE SEQUENCE [LARGE SCALE GENOMIC DNA]</scope>
    <source>
        <strain evidence="1">S2_003_000_R2_14</strain>
    </source>
</reference>
<dbReference type="InterPro" id="IPR025680">
    <property type="entry name" value="DddI"/>
</dbReference>
<dbReference type="Proteomes" id="UP000249061">
    <property type="component" value="Unassembled WGS sequence"/>
</dbReference>
<protein>
    <submittedName>
        <fullName evidence="1">Uncharacterized protein</fullName>
    </submittedName>
</protein>
<evidence type="ECO:0000313" key="2">
    <source>
        <dbReference type="Proteomes" id="UP000249061"/>
    </source>
</evidence>